<dbReference type="Proteomes" id="UP000254150">
    <property type="component" value="Unassembled WGS sequence"/>
</dbReference>
<dbReference type="EMBL" id="UHID01000009">
    <property type="protein sequence ID" value="SUP62536.1"/>
    <property type="molecule type" value="Genomic_DNA"/>
</dbReference>
<dbReference type="PRINTS" id="PR00035">
    <property type="entry name" value="HTHGNTR"/>
</dbReference>
<dbReference type="InterPro" id="IPR008920">
    <property type="entry name" value="TF_FadR/GntR_C"/>
</dbReference>
<evidence type="ECO:0000313" key="5">
    <source>
        <dbReference type="EMBL" id="SUP62536.1"/>
    </source>
</evidence>
<dbReference type="GO" id="GO:0003700">
    <property type="term" value="F:DNA-binding transcription factor activity"/>
    <property type="evidence" value="ECO:0007669"/>
    <property type="project" value="InterPro"/>
</dbReference>
<evidence type="ECO:0000256" key="3">
    <source>
        <dbReference type="ARBA" id="ARBA00023163"/>
    </source>
</evidence>
<evidence type="ECO:0000256" key="1">
    <source>
        <dbReference type="ARBA" id="ARBA00023015"/>
    </source>
</evidence>
<dbReference type="SUPFAM" id="SSF46785">
    <property type="entry name" value="Winged helix' DNA-binding domain"/>
    <property type="match status" value="1"/>
</dbReference>
<evidence type="ECO:0000256" key="2">
    <source>
        <dbReference type="ARBA" id="ARBA00023125"/>
    </source>
</evidence>
<dbReference type="InterPro" id="IPR000524">
    <property type="entry name" value="Tscrpt_reg_HTH_GntR"/>
</dbReference>
<keyword evidence="3" id="KW-0804">Transcription</keyword>
<keyword evidence="2" id="KW-0238">DNA-binding</keyword>
<name>A0A380PBH0_STRGR</name>
<dbReference type="Gene3D" id="1.20.120.530">
    <property type="entry name" value="GntR ligand-binding domain-like"/>
    <property type="match status" value="1"/>
</dbReference>
<dbReference type="PANTHER" id="PTHR43537:SF24">
    <property type="entry name" value="GLUCONATE OPERON TRANSCRIPTIONAL REPRESSOR"/>
    <property type="match status" value="1"/>
</dbReference>
<evidence type="ECO:0000313" key="6">
    <source>
        <dbReference type="Proteomes" id="UP000254150"/>
    </source>
</evidence>
<protein>
    <submittedName>
        <fullName evidence="5">GntR-family transcriptional regulator</fullName>
    </submittedName>
</protein>
<dbReference type="CDD" id="cd07377">
    <property type="entry name" value="WHTH_GntR"/>
    <property type="match status" value="1"/>
</dbReference>
<dbReference type="RefSeq" id="WP_115069871.1">
    <property type="nucleotide sequence ID" value="NZ_UHID01000009.1"/>
</dbReference>
<dbReference type="InterPro" id="IPR036388">
    <property type="entry name" value="WH-like_DNA-bd_sf"/>
</dbReference>
<organism evidence="5 6">
    <name type="scientific">Streptomyces griseus</name>
    <dbReference type="NCBI Taxonomy" id="1911"/>
    <lineage>
        <taxon>Bacteria</taxon>
        <taxon>Bacillati</taxon>
        <taxon>Actinomycetota</taxon>
        <taxon>Actinomycetes</taxon>
        <taxon>Kitasatosporales</taxon>
        <taxon>Streptomycetaceae</taxon>
        <taxon>Streptomyces</taxon>
    </lineage>
</organism>
<reference evidence="5 6" key="1">
    <citation type="submission" date="2018-06" db="EMBL/GenBank/DDBJ databases">
        <authorList>
            <consortium name="Pathogen Informatics"/>
            <person name="Doyle S."/>
        </authorList>
    </citation>
    <scope>NUCLEOTIDE SEQUENCE [LARGE SCALE GENOMIC DNA]</scope>
    <source>
        <strain evidence="5 6">NCTC7807</strain>
    </source>
</reference>
<dbReference type="GO" id="GO:0003677">
    <property type="term" value="F:DNA binding"/>
    <property type="evidence" value="ECO:0007669"/>
    <property type="project" value="UniProtKB-KW"/>
</dbReference>
<dbReference type="SUPFAM" id="SSF48008">
    <property type="entry name" value="GntR ligand-binding domain-like"/>
    <property type="match status" value="1"/>
</dbReference>
<proteinExistence type="predicted"/>
<dbReference type="Gene3D" id="1.10.10.10">
    <property type="entry name" value="Winged helix-like DNA-binding domain superfamily/Winged helix DNA-binding domain"/>
    <property type="match status" value="1"/>
</dbReference>
<feature type="domain" description="HTH gntR-type" evidence="4">
    <location>
        <begin position="5"/>
        <end position="72"/>
    </location>
</feature>
<dbReference type="InterPro" id="IPR011711">
    <property type="entry name" value="GntR_C"/>
</dbReference>
<dbReference type="AlphaFoldDB" id="A0A380PBH0"/>
<dbReference type="PANTHER" id="PTHR43537">
    <property type="entry name" value="TRANSCRIPTIONAL REGULATOR, GNTR FAMILY"/>
    <property type="match status" value="1"/>
</dbReference>
<evidence type="ECO:0000259" key="4">
    <source>
        <dbReference type="PROSITE" id="PS50949"/>
    </source>
</evidence>
<dbReference type="SMART" id="SM00345">
    <property type="entry name" value="HTH_GNTR"/>
    <property type="match status" value="1"/>
</dbReference>
<accession>A0A380PBH0</accession>
<dbReference type="SMART" id="SM00895">
    <property type="entry name" value="FCD"/>
    <property type="match status" value="1"/>
</dbReference>
<gene>
    <name evidence="5" type="primary">ydfH_3</name>
    <name evidence="5" type="ORF">NCTC7807_05702</name>
</gene>
<dbReference type="Pfam" id="PF00392">
    <property type="entry name" value="GntR"/>
    <property type="match status" value="1"/>
</dbReference>
<keyword evidence="1" id="KW-0805">Transcription regulation</keyword>
<dbReference type="PROSITE" id="PS50949">
    <property type="entry name" value="HTH_GNTR"/>
    <property type="match status" value="1"/>
</dbReference>
<dbReference type="Pfam" id="PF07729">
    <property type="entry name" value="FCD"/>
    <property type="match status" value="1"/>
</dbReference>
<sequence>MGHATPTAERAYEHVKDLILDGTYGSGELLTEGQVATELGVSRTPVREAFLRLRSDGFLELYPKRGALVVPVSVGEGRDIMQARLLLESFALDTLAARGHEALRRVGADLAARCGPAATPREARDAGRAYHAALVAAAGNRTVTGLFATLWHQHQRFTAAALAGRQEVAEDTAEHLALARALQDGDAPAAKELLHRHIGSILRRAGVDGTELGLPDRVG</sequence>
<dbReference type="InterPro" id="IPR036390">
    <property type="entry name" value="WH_DNA-bd_sf"/>
</dbReference>